<dbReference type="Gene3D" id="1.10.10.10">
    <property type="entry name" value="Winged helix-like DNA-binding domain superfamily/Winged helix DNA-binding domain"/>
    <property type="match status" value="1"/>
</dbReference>
<dbReference type="EMBL" id="JBFPJR010000037">
    <property type="protein sequence ID" value="MEX0429256.1"/>
    <property type="molecule type" value="Genomic_DNA"/>
</dbReference>
<evidence type="ECO:0000259" key="1">
    <source>
        <dbReference type="Pfam" id="PF03551"/>
    </source>
</evidence>
<dbReference type="SUPFAM" id="SSF46785">
    <property type="entry name" value="Winged helix' DNA-binding domain"/>
    <property type="match status" value="1"/>
</dbReference>
<accession>A0ABV3T233</accession>
<dbReference type="PANTHER" id="PTHR43252">
    <property type="entry name" value="TRANSCRIPTIONAL REGULATOR YQJI"/>
    <property type="match status" value="1"/>
</dbReference>
<dbReference type="InterPro" id="IPR036388">
    <property type="entry name" value="WH-like_DNA-bd_sf"/>
</dbReference>
<gene>
    <name evidence="2" type="ORF">AB3X52_16655</name>
</gene>
<dbReference type="InterPro" id="IPR036390">
    <property type="entry name" value="WH_DNA-bd_sf"/>
</dbReference>
<dbReference type="RefSeq" id="WP_367995222.1">
    <property type="nucleotide sequence ID" value="NZ_JBFPJR010000037.1"/>
</dbReference>
<name>A0ABV3T233_9ACTN</name>
<keyword evidence="3" id="KW-1185">Reference proteome</keyword>
<evidence type="ECO:0000313" key="2">
    <source>
        <dbReference type="EMBL" id="MEX0429256.1"/>
    </source>
</evidence>
<proteinExistence type="predicted"/>
<comment type="caution">
    <text evidence="2">The sequence shown here is derived from an EMBL/GenBank/DDBJ whole genome shotgun (WGS) entry which is preliminary data.</text>
</comment>
<dbReference type="PANTHER" id="PTHR43252:SF6">
    <property type="entry name" value="NEGATIVE TRANSCRIPTION REGULATOR PADR"/>
    <property type="match status" value="1"/>
</dbReference>
<organism evidence="2 3">
    <name type="scientific">Nocardioides eburneus</name>
    <dbReference type="NCBI Taxonomy" id="3231482"/>
    <lineage>
        <taxon>Bacteria</taxon>
        <taxon>Bacillati</taxon>
        <taxon>Actinomycetota</taxon>
        <taxon>Actinomycetes</taxon>
        <taxon>Propionibacteriales</taxon>
        <taxon>Nocardioidaceae</taxon>
        <taxon>Nocardioides</taxon>
    </lineage>
</organism>
<dbReference type="Pfam" id="PF03551">
    <property type="entry name" value="PadR"/>
    <property type="match status" value="1"/>
</dbReference>
<dbReference type="InterPro" id="IPR005149">
    <property type="entry name" value="Tscrpt_reg_PadR_N"/>
</dbReference>
<reference evidence="2 3" key="1">
    <citation type="submission" date="2024-07" db="EMBL/GenBank/DDBJ databases">
        <authorList>
            <person name="Lee S."/>
            <person name="Kang M."/>
        </authorList>
    </citation>
    <scope>NUCLEOTIDE SEQUENCE [LARGE SCALE GENOMIC DNA]</scope>
    <source>
        <strain evidence="2 3">DS6</strain>
    </source>
</reference>
<evidence type="ECO:0000313" key="3">
    <source>
        <dbReference type="Proteomes" id="UP001556631"/>
    </source>
</evidence>
<sequence length="177" mass="19439">MSTSLTLLALLEREPAHGYTLKHRYDALFARTRPLAFGQVYAALNRFDKHGWAEVTGVEIADGPERKRYRITPDGVEAVTGWVYAAEAPSEFSSSSLFARVSVALLSGRSAAEVLDSQRALHLARMRELTAERRTADAAATLAITYELAHLDADLRWIEEAGSRLEPAADALAKAVR</sequence>
<feature type="domain" description="Transcription regulator PadR N-terminal" evidence="1">
    <location>
        <begin position="7"/>
        <end position="78"/>
    </location>
</feature>
<protein>
    <submittedName>
        <fullName evidence="2">PadR family transcriptional regulator</fullName>
    </submittedName>
</protein>
<dbReference type="Proteomes" id="UP001556631">
    <property type="component" value="Unassembled WGS sequence"/>
</dbReference>